<keyword evidence="2" id="KW-1185">Reference proteome</keyword>
<sequence length="372" mass="38995">MRIAFHAPMKPPDDPVISGDRETARLILKALTAEGHAVEIASRLRTWLPRPDPQAFEEVRAAAAAETSRLMERWRNGPAPDLWLTYHLYHKAPDLIGPVIARALGIPYLVIEGCRAAKQAAGPWAAGFAAADRALAAADVVAALHAEDAEGLAGFLPSGRLHRLAPFIDAARFAAAAARPRTAAVPVLVVVAMMRAGDKERSYRLLAAALGKLAGRAWRLLVAGDGPCREEILGLFPAARVDWRGVVEPDAIASVYGEGDVLAWPAVNEAFGVALLEAQAAGLPVVAGASGGVPDIVLDGRTGLLVPEGDTDAFAGALARYLDDPDLRRRHGAAAVAHVASGHDLAAGRRALAALIDAAASVHRGRKAETVP</sequence>
<dbReference type="Pfam" id="PF13692">
    <property type="entry name" value="Glyco_trans_1_4"/>
    <property type="match status" value="1"/>
</dbReference>
<dbReference type="EMBL" id="SMAK01000007">
    <property type="protein sequence ID" value="TCT09355.1"/>
    <property type="molecule type" value="Genomic_DNA"/>
</dbReference>
<evidence type="ECO:0000313" key="1">
    <source>
        <dbReference type="EMBL" id="TCT09355.1"/>
    </source>
</evidence>
<dbReference type="AlphaFoldDB" id="A0A4R3MCY1"/>
<comment type="caution">
    <text evidence="1">The sequence shown here is derived from an EMBL/GenBank/DDBJ whole genome shotgun (WGS) entry which is preliminary data.</text>
</comment>
<gene>
    <name evidence="1" type="ORF">EDC22_107203</name>
</gene>
<keyword evidence="1" id="KW-0808">Transferase</keyword>
<dbReference type="GO" id="GO:0016758">
    <property type="term" value="F:hexosyltransferase activity"/>
    <property type="evidence" value="ECO:0007669"/>
    <property type="project" value="TreeGrafter"/>
</dbReference>
<accession>A0A4R3MCY1</accession>
<dbReference type="Gene3D" id="3.40.50.2000">
    <property type="entry name" value="Glycogen Phosphorylase B"/>
    <property type="match status" value="2"/>
</dbReference>
<organism evidence="1 2">
    <name type="scientific">Tepidamorphus gemmatus</name>
    <dbReference type="NCBI Taxonomy" id="747076"/>
    <lineage>
        <taxon>Bacteria</taxon>
        <taxon>Pseudomonadati</taxon>
        <taxon>Pseudomonadota</taxon>
        <taxon>Alphaproteobacteria</taxon>
        <taxon>Hyphomicrobiales</taxon>
        <taxon>Tepidamorphaceae</taxon>
        <taxon>Tepidamorphus</taxon>
    </lineage>
</organism>
<dbReference type="OrthoDB" id="5443996at2"/>
<dbReference type="PANTHER" id="PTHR45947">
    <property type="entry name" value="SULFOQUINOVOSYL TRANSFERASE SQD2"/>
    <property type="match status" value="1"/>
</dbReference>
<dbReference type="PANTHER" id="PTHR45947:SF3">
    <property type="entry name" value="SULFOQUINOVOSYL TRANSFERASE SQD2"/>
    <property type="match status" value="1"/>
</dbReference>
<dbReference type="RefSeq" id="WP_132807059.1">
    <property type="nucleotide sequence ID" value="NZ_SMAK01000007.1"/>
</dbReference>
<protein>
    <submittedName>
        <fullName evidence="1">Glycosyltransferase involved in cell wall biosynthesis</fullName>
    </submittedName>
</protein>
<dbReference type="Proteomes" id="UP000295678">
    <property type="component" value="Unassembled WGS sequence"/>
</dbReference>
<name>A0A4R3MCY1_9HYPH</name>
<reference evidence="1 2" key="1">
    <citation type="submission" date="2019-03" db="EMBL/GenBank/DDBJ databases">
        <title>Genomic Encyclopedia of Type Strains, Phase IV (KMG-IV): sequencing the most valuable type-strain genomes for metagenomic binning, comparative biology and taxonomic classification.</title>
        <authorList>
            <person name="Goeker M."/>
        </authorList>
    </citation>
    <scope>NUCLEOTIDE SEQUENCE [LARGE SCALE GENOMIC DNA]</scope>
    <source>
        <strain evidence="1 2">DSM 19345</strain>
    </source>
</reference>
<proteinExistence type="predicted"/>
<dbReference type="SUPFAM" id="SSF53756">
    <property type="entry name" value="UDP-Glycosyltransferase/glycogen phosphorylase"/>
    <property type="match status" value="1"/>
</dbReference>
<dbReference type="InterPro" id="IPR050194">
    <property type="entry name" value="Glycosyltransferase_grp1"/>
</dbReference>
<dbReference type="CDD" id="cd03801">
    <property type="entry name" value="GT4_PimA-like"/>
    <property type="match status" value="1"/>
</dbReference>
<evidence type="ECO:0000313" key="2">
    <source>
        <dbReference type="Proteomes" id="UP000295678"/>
    </source>
</evidence>